<keyword evidence="1" id="KW-1133">Transmembrane helix</keyword>
<comment type="caution">
    <text evidence="2">The sequence shown here is derived from an EMBL/GenBank/DDBJ whole genome shotgun (WGS) entry which is preliminary data.</text>
</comment>
<accession>A0A840Q1T1</accession>
<dbReference type="InterPro" id="IPR021125">
    <property type="entry name" value="DUF2127"/>
</dbReference>
<protein>
    <submittedName>
        <fullName evidence="2">Putative membrane protein</fullName>
    </submittedName>
</protein>
<keyword evidence="1" id="KW-0472">Membrane</keyword>
<reference evidence="2 3" key="1">
    <citation type="submission" date="2020-08" db="EMBL/GenBank/DDBJ databases">
        <title>Sequencing the genomes of 1000 actinobacteria strains.</title>
        <authorList>
            <person name="Klenk H.-P."/>
        </authorList>
    </citation>
    <scope>NUCLEOTIDE SEQUENCE [LARGE SCALE GENOMIC DNA]</scope>
    <source>
        <strain evidence="2 3">DSM 45584</strain>
    </source>
</reference>
<keyword evidence="3" id="KW-1185">Reference proteome</keyword>
<organism evidence="2 3">
    <name type="scientific">Saccharopolyspora phatthalungensis</name>
    <dbReference type="NCBI Taxonomy" id="664693"/>
    <lineage>
        <taxon>Bacteria</taxon>
        <taxon>Bacillati</taxon>
        <taxon>Actinomycetota</taxon>
        <taxon>Actinomycetes</taxon>
        <taxon>Pseudonocardiales</taxon>
        <taxon>Pseudonocardiaceae</taxon>
        <taxon>Saccharopolyspora</taxon>
    </lineage>
</organism>
<evidence type="ECO:0000313" key="2">
    <source>
        <dbReference type="EMBL" id="MBB5153910.1"/>
    </source>
</evidence>
<sequence>MGTEPTLTDKLFRIAVVLKGLDGAVQLIGGVLLIFVPPTIVTRFAHAVVTRDLLGPPTGALAGHFEVAAQHFVAGGQTFLIIFLIAHGVIKVGLVVALLCKIMPMYPVAMTALGLFIIFELLRAVQTRSLVLPFFAALDVVIFVLVLKEYRELRRQSL</sequence>
<feature type="transmembrane region" description="Helical" evidence="1">
    <location>
        <begin position="79"/>
        <end position="99"/>
    </location>
</feature>
<feature type="transmembrane region" description="Helical" evidence="1">
    <location>
        <begin position="130"/>
        <end position="147"/>
    </location>
</feature>
<evidence type="ECO:0000256" key="1">
    <source>
        <dbReference type="SAM" id="Phobius"/>
    </source>
</evidence>
<gene>
    <name evidence="2" type="ORF">BJ970_001444</name>
</gene>
<feature type="transmembrane region" description="Helical" evidence="1">
    <location>
        <begin position="12"/>
        <end position="36"/>
    </location>
</feature>
<evidence type="ECO:0000313" key="3">
    <source>
        <dbReference type="Proteomes" id="UP000584374"/>
    </source>
</evidence>
<dbReference type="EMBL" id="JACHIW010000001">
    <property type="protein sequence ID" value="MBB5153910.1"/>
    <property type="molecule type" value="Genomic_DNA"/>
</dbReference>
<proteinExistence type="predicted"/>
<keyword evidence="1" id="KW-0812">Transmembrane</keyword>
<dbReference type="AlphaFoldDB" id="A0A840Q1T1"/>
<dbReference type="Pfam" id="PF09900">
    <property type="entry name" value="DUF2127"/>
    <property type="match status" value="1"/>
</dbReference>
<dbReference type="RefSeq" id="WP_184725220.1">
    <property type="nucleotide sequence ID" value="NZ_JACHIW010000001.1"/>
</dbReference>
<feature type="transmembrane region" description="Helical" evidence="1">
    <location>
        <begin position="106"/>
        <end position="124"/>
    </location>
</feature>
<name>A0A840Q1T1_9PSEU</name>
<dbReference type="Proteomes" id="UP000584374">
    <property type="component" value="Unassembled WGS sequence"/>
</dbReference>